<keyword evidence="5" id="KW-1185">Reference proteome</keyword>
<dbReference type="InterPro" id="IPR033704">
    <property type="entry name" value="dUTPase_trimeric"/>
</dbReference>
<evidence type="ECO:0000256" key="2">
    <source>
        <dbReference type="ARBA" id="ARBA00023080"/>
    </source>
</evidence>
<dbReference type="NCBIfam" id="TIGR02274">
    <property type="entry name" value="dCTP_deam"/>
    <property type="match status" value="1"/>
</dbReference>
<organism evidence="4 5">
    <name type="scientific">Winogradskyella damuponensis</name>
    <dbReference type="NCBI Taxonomy" id="943939"/>
    <lineage>
        <taxon>Bacteria</taxon>
        <taxon>Pseudomonadati</taxon>
        <taxon>Bacteroidota</taxon>
        <taxon>Flavobacteriia</taxon>
        <taxon>Flavobacteriales</taxon>
        <taxon>Flavobacteriaceae</taxon>
        <taxon>Winogradskyella</taxon>
    </lineage>
</organism>
<dbReference type="PANTHER" id="PTHR42680">
    <property type="entry name" value="DCTP DEAMINASE"/>
    <property type="match status" value="1"/>
</dbReference>
<dbReference type="Gene3D" id="2.70.40.10">
    <property type="match status" value="1"/>
</dbReference>
<evidence type="ECO:0000313" key="4">
    <source>
        <dbReference type="EMBL" id="GAA4241524.1"/>
    </source>
</evidence>
<dbReference type="EMBL" id="BAABCB010000006">
    <property type="protein sequence ID" value="GAA4241524.1"/>
    <property type="molecule type" value="Genomic_DNA"/>
</dbReference>
<dbReference type="SUPFAM" id="SSF51283">
    <property type="entry name" value="dUTPase-like"/>
    <property type="match status" value="1"/>
</dbReference>
<keyword evidence="3" id="KW-0812">Transmembrane</keyword>
<reference evidence="5" key="1">
    <citation type="journal article" date="2019" name="Int. J. Syst. Evol. Microbiol.">
        <title>The Global Catalogue of Microorganisms (GCM) 10K type strain sequencing project: providing services to taxonomists for standard genome sequencing and annotation.</title>
        <authorList>
            <consortium name="The Broad Institute Genomics Platform"/>
            <consortium name="The Broad Institute Genome Sequencing Center for Infectious Disease"/>
            <person name="Wu L."/>
            <person name="Ma J."/>
        </authorList>
    </citation>
    <scope>NUCLEOTIDE SEQUENCE [LARGE SCALE GENOMIC DNA]</scope>
    <source>
        <strain evidence="5">JCM 17633</strain>
    </source>
</reference>
<dbReference type="Pfam" id="PF22769">
    <property type="entry name" value="DCD"/>
    <property type="match status" value="1"/>
</dbReference>
<keyword evidence="3" id="KW-0472">Membrane</keyword>
<keyword evidence="3" id="KW-1133">Transmembrane helix</keyword>
<dbReference type="RefSeq" id="WP_344712817.1">
    <property type="nucleotide sequence ID" value="NZ_BAABCB010000006.1"/>
</dbReference>
<evidence type="ECO:0000313" key="5">
    <source>
        <dbReference type="Proteomes" id="UP001501682"/>
    </source>
</evidence>
<proteinExistence type="predicted"/>
<feature type="transmembrane region" description="Helical" evidence="3">
    <location>
        <begin position="266"/>
        <end position="287"/>
    </location>
</feature>
<comment type="caution">
    <text evidence="4">The sequence shown here is derived from an EMBL/GenBank/DDBJ whole genome shotgun (WGS) entry which is preliminary data.</text>
</comment>
<dbReference type="InterPro" id="IPR036157">
    <property type="entry name" value="dUTPase-like_sf"/>
</dbReference>
<name>A0ABP8CP54_9FLAO</name>
<gene>
    <name evidence="4" type="ORF">GCM10022292_08300</name>
</gene>
<feature type="transmembrane region" description="Helical" evidence="3">
    <location>
        <begin position="293"/>
        <end position="315"/>
    </location>
</feature>
<evidence type="ECO:0008006" key="6">
    <source>
        <dbReference type="Google" id="ProtNLM"/>
    </source>
</evidence>
<protein>
    <recommendedName>
        <fullName evidence="6">dCTP deaminase</fullName>
    </recommendedName>
</protein>
<evidence type="ECO:0000256" key="1">
    <source>
        <dbReference type="ARBA" id="ARBA00022801"/>
    </source>
</evidence>
<dbReference type="Proteomes" id="UP001501682">
    <property type="component" value="Unassembled WGS sequence"/>
</dbReference>
<dbReference type="InterPro" id="IPR011962">
    <property type="entry name" value="dCTP_deaminase"/>
</dbReference>
<dbReference type="CDD" id="cd07557">
    <property type="entry name" value="trimeric_dUTPase"/>
    <property type="match status" value="1"/>
</dbReference>
<evidence type="ECO:0000256" key="3">
    <source>
        <dbReference type="SAM" id="Phobius"/>
    </source>
</evidence>
<keyword evidence="1" id="KW-0378">Hydrolase</keyword>
<dbReference type="PANTHER" id="PTHR42680:SF3">
    <property type="entry name" value="DCTP DEAMINASE"/>
    <property type="match status" value="1"/>
</dbReference>
<accession>A0ABP8CP54</accession>
<keyword evidence="2" id="KW-0546">Nucleotide metabolism</keyword>
<sequence>MYLSDKDIKSKLEELNFLCADASECFNINEQIQPCSIDLRLDNVFWKFKKVKSIDFRKRKLMELEPRRFWKRIVIKKGESIDLKPGELILGRIYEVFSIPKDCAGKIEGRSSFSRMGLGVHINSDFINPDWRGHMPLQLTNYGKNPIRLYPFIPICQLMLIKLSSTPERFYGEQELQSKYKDDDGGPSYWWRDKRIKRLQEYFYEKDIALNTQEHILGQIGVQEPEIIVRFEKFVSKQKIESLTNPESLLLQFTIKEGKRKRMEKIFLRCIQAFFIIITGVSIRLYFDKPIQFWYWIVWTINLIFLAGFIVSFLYDEKEYLTTDKIASS</sequence>